<protein>
    <recommendedName>
        <fullName evidence="5">DNA 3'-5' helicase</fullName>
        <ecNumber evidence="5">5.6.2.4</ecNumber>
    </recommendedName>
</protein>
<dbReference type="GO" id="GO:0005524">
    <property type="term" value="F:ATP binding"/>
    <property type="evidence" value="ECO:0007669"/>
    <property type="project" value="InterPro"/>
</dbReference>
<feature type="non-terminal residue" evidence="7">
    <location>
        <position position="179"/>
    </location>
</feature>
<dbReference type="EMBL" id="KV722366">
    <property type="protein sequence ID" value="OCH92647.1"/>
    <property type="molecule type" value="Genomic_DNA"/>
</dbReference>
<dbReference type="EC" id="5.6.2.4" evidence="5"/>
<accession>A0A8E2B4Y4</accession>
<dbReference type="GO" id="GO:0005694">
    <property type="term" value="C:chromosome"/>
    <property type="evidence" value="ECO:0007669"/>
    <property type="project" value="TreeGrafter"/>
</dbReference>
<dbReference type="GO" id="GO:0003677">
    <property type="term" value="F:DNA binding"/>
    <property type="evidence" value="ECO:0007669"/>
    <property type="project" value="UniProtKB-KW"/>
</dbReference>
<evidence type="ECO:0000256" key="1">
    <source>
        <dbReference type="ARBA" id="ARBA00005446"/>
    </source>
</evidence>
<dbReference type="GO" id="GO:0000724">
    <property type="term" value="P:double-strand break repair via homologous recombination"/>
    <property type="evidence" value="ECO:0007669"/>
    <property type="project" value="TreeGrafter"/>
</dbReference>
<evidence type="ECO:0000259" key="6">
    <source>
        <dbReference type="PROSITE" id="PS51192"/>
    </source>
</evidence>
<dbReference type="PROSITE" id="PS51192">
    <property type="entry name" value="HELICASE_ATP_BIND_1"/>
    <property type="match status" value="1"/>
</dbReference>
<dbReference type="PANTHER" id="PTHR13710">
    <property type="entry name" value="DNA HELICASE RECQ FAMILY MEMBER"/>
    <property type="match status" value="1"/>
</dbReference>
<dbReference type="GO" id="GO:0005737">
    <property type="term" value="C:cytoplasm"/>
    <property type="evidence" value="ECO:0007669"/>
    <property type="project" value="TreeGrafter"/>
</dbReference>
<dbReference type="InterPro" id="IPR027417">
    <property type="entry name" value="P-loop_NTPase"/>
</dbReference>
<feature type="domain" description="Helicase ATP-binding" evidence="6">
    <location>
        <begin position="28"/>
        <end position="179"/>
    </location>
</feature>
<proteinExistence type="inferred from homology"/>
<keyword evidence="7" id="KW-0378">Hydrolase</keyword>
<dbReference type="SMART" id="SM00487">
    <property type="entry name" value="DEXDc"/>
    <property type="match status" value="1"/>
</dbReference>
<evidence type="ECO:0000313" key="7">
    <source>
        <dbReference type="EMBL" id="OCH92647.1"/>
    </source>
</evidence>
<dbReference type="GO" id="GO:0009378">
    <property type="term" value="F:four-way junction helicase activity"/>
    <property type="evidence" value="ECO:0007669"/>
    <property type="project" value="TreeGrafter"/>
</dbReference>
<evidence type="ECO:0000256" key="2">
    <source>
        <dbReference type="ARBA" id="ARBA00023125"/>
    </source>
</evidence>
<evidence type="ECO:0000256" key="5">
    <source>
        <dbReference type="ARBA" id="ARBA00034808"/>
    </source>
</evidence>
<keyword evidence="3" id="KW-0413">Isomerase</keyword>
<dbReference type="AlphaFoldDB" id="A0A8E2B4Y4"/>
<evidence type="ECO:0000256" key="4">
    <source>
        <dbReference type="ARBA" id="ARBA00034617"/>
    </source>
</evidence>
<dbReference type="InterPro" id="IPR014001">
    <property type="entry name" value="Helicase_ATP-bd"/>
</dbReference>
<feature type="non-terminal residue" evidence="7">
    <location>
        <position position="1"/>
    </location>
</feature>
<dbReference type="OrthoDB" id="10261556at2759"/>
<dbReference type="PANTHER" id="PTHR13710:SF105">
    <property type="entry name" value="ATP-DEPENDENT DNA HELICASE Q1"/>
    <property type="match status" value="1"/>
</dbReference>
<keyword evidence="8" id="KW-1185">Reference proteome</keyword>
<dbReference type="GO" id="GO:0043138">
    <property type="term" value="F:3'-5' DNA helicase activity"/>
    <property type="evidence" value="ECO:0007669"/>
    <property type="project" value="UniProtKB-EC"/>
</dbReference>
<dbReference type="Proteomes" id="UP000250043">
    <property type="component" value="Unassembled WGS sequence"/>
</dbReference>
<comment type="similarity">
    <text evidence="1">Belongs to the helicase family. RecQ subfamily.</text>
</comment>
<organism evidence="7 8">
    <name type="scientific">Obba rivulosa</name>
    <dbReference type="NCBI Taxonomy" id="1052685"/>
    <lineage>
        <taxon>Eukaryota</taxon>
        <taxon>Fungi</taxon>
        <taxon>Dikarya</taxon>
        <taxon>Basidiomycota</taxon>
        <taxon>Agaricomycotina</taxon>
        <taxon>Agaricomycetes</taxon>
        <taxon>Polyporales</taxon>
        <taxon>Gelatoporiaceae</taxon>
        <taxon>Obba</taxon>
    </lineage>
</organism>
<dbReference type="GO" id="GO:0016787">
    <property type="term" value="F:hydrolase activity"/>
    <property type="evidence" value="ECO:0007669"/>
    <property type="project" value="UniProtKB-KW"/>
</dbReference>
<dbReference type="Pfam" id="PF00270">
    <property type="entry name" value="DEAD"/>
    <property type="match status" value="1"/>
</dbReference>
<evidence type="ECO:0000256" key="3">
    <source>
        <dbReference type="ARBA" id="ARBA00023235"/>
    </source>
</evidence>
<keyword evidence="2" id="KW-0238">DNA-binding</keyword>
<comment type="catalytic activity">
    <reaction evidence="4">
        <text>Couples ATP hydrolysis with the unwinding of duplex DNA by translocating in the 3'-5' direction.</text>
        <dbReference type="EC" id="5.6.2.4"/>
    </reaction>
</comment>
<gene>
    <name evidence="7" type="ORF">OBBRIDRAFT_702909</name>
</gene>
<evidence type="ECO:0000313" key="8">
    <source>
        <dbReference type="Proteomes" id="UP000250043"/>
    </source>
</evidence>
<name>A0A8E2B4Y4_9APHY</name>
<dbReference type="Gene3D" id="3.40.50.300">
    <property type="entry name" value="P-loop containing nucleotide triphosphate hydrolases"/>
    <property type="match status" value="1"/>
</dbReference>
<dbReference type="InterPro" id="IPR011545">
    <property type="entry name" value="DEAD/DEAH_box_helicase_dom"/>
</dbReference>
<reference evidence="7 8" key="1">
    <citation type="submission" date="2016-07" db="EMBL/GenBank/DDBJ databases">
        <title>Draft genome of the white-rot fungus Obba rivulosa 3A-2.</title>
        <authorList>
            <consortium name="DOE Joint Genome Institute"/>
            <person name="Miettinen O."/>
            <person name="Riley R."/>
            <person name="Acob R."/>
            <person name="Barry K."/>
            <person name="Cullen D."/>
            <person name="De Vries R."/>
            <person name="Hainaut M."/>
            <person name="Hatakka A."/>
            <person name="Henrissat B."/>
            <person name="Hilden K."/>
            <person name="Kuo R."/>
            <person name="Labutti K."/>
            <person name="Lipzen A."/>
            <person name="Makela M.R."/>
            <person name="Sandor L."/>
            <person name="Spatafora J.W."/>
            <person name="Grigoriev I.V."/>
            <person name="Hibbett D.S."/>
        </authorList>
    </citation>
    <scope>NUCLEOTIDE SEQUENCE [LARGE SCALE GENOMIC DNA]</scope>
    <source>
        <strain evidence="7 8">3A-2</strain>
    </source>
</reference>
<dbReference type="SUPFAM" id="SSF52540">
    <property type="entry name" value="P-loop containing nucleoside triphosphate hydrolases"/>
    <property type="match status" value="1"/>
</dbReference>
<sequence>IPSLDEIRQKTQRAFGRLPCLWQAKVTRDILKGDKDVICVAPTGLGKTLTFWMPLLFRPDGIQIVVTPLNILGTQNQTELAAQGISAEIEEGKHRVILVNPEELMKDGGRFEQLWKKPQFTSRIISVVWDEAHCISSWSSFRPEYKETHRLRYMLPHARFLVASATLADPVKTDVMRIL</sequence>